<dbReference type="HAMAP" id="MF_01270">
    <property type="entry name" value="AnhMurNAc_kinase"/>
    <property type="match status" value="1"/>
</dbReference>
<name>A0A1H4JAU3_9BACT</name>
<dbReference type="GO" id="GO:0016301">
    <property type="term" value="F:kinase activity"/>
    <property type="evidence" value="ECO:0007669"/>
    <property type="project" value="UniProtKB-KW"/>
</dbReference>
<comment type="similarity">
    <text evidence="1">Belongs to the anhydro-N-acetylmuramic acid kinase family.</text>
</comment>
<dbReference type="Proteomes" id="UP000182409">
    <property type="component" value="Unassembled WGS sequence"/>
</dbReference>
<comment type="function">
    <text evidence="1">Catalyzes the specific phosphorylation of 1,6-anhydro-N-acetylmuramic acid (anhMurNAc) with the simultaneous cleavage of the 1,6-anhydro ring, generating MurNAc-6-P. Is required for the utilization of anhMurNAc either imported from the medium or derived from its own cell wall murein, and thus plays a role in cell wall recycling.</text>
</comment>
<keyword evidence="1" id="KW-0547">Nucleotide-binding</keyword>
<dbReference type="InterPro" id="IPR005338">
    <property type="entry name" value="Anhydro_N_Ac-Mur_kinase"/>
</dbReference>
<dbReference type="RefSeq" id="WP_074652159.1">
    <property type="nucleotide sequence ID" value="NZ_FNSD01000001.1"/>
</dbReference>
<evidence type="ECO:0000256" key="1">
    <source>
        <dbReference type="HAMAP-Rule" id="MF_01270"/>
    </source>
</evidence>
<feature type="binding site" evidence="1">
    <location>
        <begin position="16"/>
        <end position="23"/>
    </location>
    <ligand>
        <name>ATP</name>
        <dbReference type="ChEBI" id="CHEBI:30616"/>
    </ligand>
</feature>
<evidence type="ECO:0000313" key="3">
    <source>
        <dbReference type="Proteomes" id="UP000182409"/>
    </source>
</evidence>
<dbReference type="EMBL" id="FNSD01000001">
    <property type="protein sequence ID" value="SEB42778.1"/>
    <property type="molecule type" value="Genomic_DNA"/>
</dbReference>
<dbReference type="PANTHER" id="PTHR30605:SF0">
    <property type="entry name" value="ANHYDRO-N-ACETYLMURAMIC ACID KINASE"/>
    <property type="match status" value="1"/>
</dbReference>
<dbReference type="GO" id="GO:0016773">
    <property type="term" value="F:phosphotransferase activity, alcohol group as acceptor"/>
    <property type="evidence" value="ECO:0007669"/>
    <property type="project" value="UniProtKB-UniRule"/>
</dbReference>
<keyword evidence="1" id="KW-0808">Transferase</keyword>
<sequence length="396" mass="41979">MTEAPKPMIVAGVMSGTSADGVDVALVRIAPSKDNGAPKLKLLGHAAFPYPRKLREAVVAAMDAKSISTADLARVHWRLGEFYGDTIVHAQQQLGVKAKLAGVHGQTVYHQGTATRFLGDPLRCTWQIGEASEAAARAGVPVVSDFRPADMVAGGQGAPLVPIFDRVFFSHRKRNRVLQNLGGIANMTAIPAGTSDLLAFDSGPASVVIDGCMQALYGKTYDRNGATAKRGRVIEDVLQRTLKLPYFSATPPKSCGREEFGGAFVTRFIADCRKNGAQDTNVIATATALTAESILHAYRTFVWPFLGQRAPLADATDYIVAGGGANNTLLMNRLRAGLAPLGITVSTTADHGVPAEAKEAMAFALLAWLRWHKLPGNVPSATGATRDAVLGRITLP</sequence>
<dbReference type="SUPFAM" id="SSF53067">
    <property type="entry name" value="Actin-like ATPase domain"/>
    <property type="match status" value="1"/>
</dbReference>
<dbReference type="OrthoDB" id="9763949at2"/>
<dbReference type="CDD" id="cd24050">
    <property type="entry name" value="ASKHA_NBD_ANMK"/>
    <property type="match status" value="1"/>
</dbReference>
<dbReference type="InterPro" id="IPR043129">
    <property type="entry name" value="ATPase_NBD"/>
</dbReference>
<dbReference type="UniPathway" id="UPA00544"/>
<dbReference type="GO" id="GO:0009254">
    <property type="term" value="P:peptidoglycan turnover"/>
    <property type="evidence" value="ECO:0007669"/>
    <property type="project" value="UniProtKB-UniRule"/>
</dbReference>
<organism evidence="2 3">
    <name type="scientific">Terriglobus roseus</name>
    <dbReference type="NCBI Taxonomy" id="392734"/>
    <lineage>
        <taxon>Bacteria</taxon>
        <taxon>Pseudomonadati</taxon>
        <taxon>Acidobacteriota</taxon>
        <taxon>Terriglobia</taxon>
        <taxon>Terriglobales</taxon>
        <taxon>Acidobacteriaceae</taxon>
        <taxon>Terriglobus</taxon>
    </lineage>
</organism>
<dbReference type="EC" id="2.7.1.170" evidence="1"/>
<comment type="catalytic activity">
    <reaction evidence="1">
        <text>1,6-anhydro-N-acetyl-beta-muramate + ATP + H2O = N-acetyl-D-muramate 6-phosphate + ADP + H(+)</text>
        <dbReference type="Rhea" id="RHEA:24952"/>
        <dbReference type="ChEBI" id="CHEBI:15377"/>
        <dbReference type="ChEBI" id="CHEBI:15378"/>
        <dbReference type="ChEBI" id="CHEBI:30616"/>
        <dbReference type="ChEBI" id="CHEBI:58690"/>
        <dbReference type="ChEBI" id="CHEBI:58722"/>
        <dbReference type="ChEBI" id="CHEBI:456216"/>
        <dbReference type="EC" id="2.7.1.170"/>
    </reaction>
</comment>
<dbReference type="GO" id="GO:0097175">
    <property type="term" value="P:1,6-anhydro-N-acetyl-beta-muramic acid catabolic process"/>
    <property type="evidence" value="ECO:0007669"/>
    <property type="project" value="UniProtKB-UniRule"/>
</dbReference>
<dbReference type="Pfam" id="PF03702">
    <property type="entry name" value="AnmK"/>
    <property type="match status" value="1"/>
</dbReference>
<protein>
    <recommendedName>
        <fullName evidence="1">Anhydro-N-acetylmuramic acid kinase</fullName>
        <ecNumber evidence="1">2.7.1.170</ecNumber>
    </recommendedName>
    <alternativeName>
        <fullName evidence="1">AnhMurNAc kinase</fullName>
    </alternativeName>
</protein>
<dbReference type="AlphaFoldDB" id="A0A1H4JAU3"/>
<comment type="pathway">
    <text evidence="1">Cell wall biogenesis; peptidoglycan recycling.</text>
</comment>
<accession>A0A1H4JAU3</accession>
<evidence type="ECO:0000313" key="2">
    <source>
        <dbReference type="EMBL" id="SEB42778.1"/>
    </source>
</evidence>
<dbReference type="NCBIfam" id="NF007148">
    <property type="entry name" value="PRK09585.3-2"/>
    <property type="match status" value="1"/>
</dbReference>
<gene>
    <name evidence="1" type="primary">anmK</name>
    <name evidence="2" type="ORF">SAMN05443244_0454</name>
</gene>
<proteinExistence type="inferred from homology"/>
<dbReference type="GO" id="GO:0006040">
    <property type="term" value="P:amino sugar metabolic process"/>
    <property type="evidence" value="ECO:0007669"/>
    <property type="project" value="InterPro"/>
</dbReference>
<dbReference type="GO" id="GO:0005524">
    <property type="term" value="F:ATP binding"/>
    <property type="evidence" value="ECO:0007669"/>
    <property type="project" value="UniProtKB-UniRule"/>
</dbReference>
<dbReference type="PANTHER" id="PTHR30605">
    <property type="entry name" value="ANHYDRO-N-ACETYLMURAMIC ACID KINASE"/>
    <property type="match status" value="1"/>
</dbReference>
<reference evidence="2 3" key="1">
    <citation type="submission" date="2016-10" db="EMBL/GenBank/DDBJ databases">
        <authorList>
            <person name="de Groot N.N."/>
        </authorList>
    </citation>
    <scope>NUCLEOTIDE SEQUENCE [LARGE SCALE GENOMIC DNA]</scope>
    <source>
        <strain evidence="2 3">AB35.6</strain>
    </source>
</reference>
<dbReference type="UniPathway" id="UPA00343"/>
<keyword evidence="1" id="KW-0119">Carbohydrate metabolism</keyword>
<keyword evidence="1" id="KW-0067">ATP-binding</keyword>
<keyword evidence="1 2" id="KW-0418">Kinase</keyword>
<dbReference type="Gene3D" id="3.30.420.40">
    <property type="match status" value="2"/>
</dbReference>
<comment type="pathway">
    <text evidence="1">Amino-sugar metabolism; 1,6-anhydro-N-acetylmuramate degradation.</text>
</comment>